<dbReference type="InterPro" id="IPR038507">
    <property type="entry name" value="YcnI-like_sf"/>
</dbReference>
<feature type="compositionally biased region" description="Low complexity" evidence="1">
    <location>
        <begin position="274"/>
        <end position="304"/>
    </location>
</feature>
<organism evidence="5 6">
    <name type="scientific">Catenuloplanes nepalensis</name>
    <dbReference type="NCBI Taxonomy" id="587533"/>
    <lineage>
        <taxon>Bacteria</taxon>
        <taxon>Bacillati</taxon>
        <taxon>Actinomycetota</taxon>
        <taxon>Actinomycetes</taxon>
        <taxon>Micromonosporales</taxon>
        <taxon>Micromonosporaceae</taxon>
        <taxon>Catenuloplanes</taxon>
    </lineage>
</organism>
<evidence type="ECO:0000313" key="5">
    <source>
        <dbReference type="EMBL" id="MDP9798732.1"/>
    </source>
</evidence>
<evidence type="ECO:0000256" key="3">
    <source>
        <dbReference type="SAM" id="SignalP"/>
    </source>
</evidence>
<evidence type="ECO:0000256" key="1">
    <source>
        <dbReference type="SAM" id="MobiDB-lite"/>
    </source>
</evidence>
<keyword evidence="6" id="KW-1185">Reference proteome</keyword>
<gene>
    <name evidence="5" type="ORF">J2S43_007244</name>
</gene>
<comment type="caution">
    <text evidence="5">The sequence shown here is derived from an EMBL/GenBank/DDBJ whole genome shotgun (WGS) entry which is preliminary data.</text>
</comment>
<feature type="signal peptide" evidence="3">
    <location>
        <begin position="1"/>
        <end position="29"/>
    </location>
</feature>
<feature type="chain" id="PRO_5045094950" evidence="3">
    <location>
        <begin position="30"/>
        <end position="315"/>
    </location>
</feature>
<evidence type="ECO:0000259" key="4">
    <source>
        <dbReference type="Pfam" id="PF07987"/>
    </source>
</evidence>
<protein>
    <submittedName>
        <fullName evidence="5">Uncharacterized protein YcnI</fullName>
    </submittedName>
</protein>
<dbReference type="Proteomes" id="UP001240984">
    <property type="component" value="Unassembled WGS sequence"/>
</dbReference>
<dbReference type="EMBL" id="JAUSRA010000001">
    <property type="protein sequence ID" value="MDP9798732.1"/>
    <property type="molecule type" value="Genomic_DNA"/>
</dbReference>
<proteinExistence type="predicted"/>
<keyword evidence="2" id="KW-0812">Transmembrane</keyword>
<feature type="transmembrane region" description="Helical" evidence="2">
    <location>
        <begin position="210"/>
        <end position="233"/>
    </location>
</feature>
<sequence length="315" mass="31853">MRCWLGKSLAGAALALAAGALALPTPASADVTVDPDVSVQGGAPRLTFTVTNGSPKATLDEVVLTMPDSMPIAETYPLSIDDWAPRINWKKLDTPLQGVHSSKVTEAVSDITWFAMPGKGTKPGQSAELLVTLGPLPVAEQVVFTITEKYDDGTTVVNDVVPAAGADAPNAAAVLRLIPDTISDSNGGHHGGAATETQNVASVTDTDSNAGLWVGIVGLLAGLCGGGAIMWFVSRRKPASAPAEAVAAEKPAAPEKTAQPDSVWRYRGDDDTADAATADAATSAGEATTSASAETAPGAAGETTPKVRAAAGKTS</sequence>
<accession>A0ABT9N4U5</accession>
<feature type="region of interest" description="Disordered" evidence="1">
    <location>
        <begin position="244"/>
        <end position="315"/>
    </location>
</feature>
<dbReference type="RefSeq" id="WP_306836834.1">
    <property type="nucleotide sequence ID" value="NZ_JAUSRA010000001.1"/>
</dbReference>
<keyword evidence="3" id="KW-0732">Signal</keyword>
<reference evidence="5 6" key="1">
    <citation type="submission" date="2023-07" db="EMBL/GenBank/DDBJ databases">
        <title>Sequencing the genomes of 1000 actinobacteria strains.</title>
        <authorList>
            <person name="Klenk H.-P."/>
        </authorList>
    </citation>
    <scope>NUCLEOTIDE SEQUENCE [LARGE SCALE GENOMIC DNA]</scope>
    <source>
        <strain evidence="5 6">DSM 44710</strain>
    </source>
</reference>
<feature type="compositionally biased region" description="Low complexity" evidence="1">
    <location>
        <begin position="244"/>
        <end position="260"/>
    </location>
</feature>
<evidence type="ECO:0000256" key="2">
    <source>
        <dbReference type="SAM" id="Phobius"/>
    </source>
</evidence>
<keyword evidence="2" id="KW-0472">Membrane</keyword>
<name>A0ABT9N4U5_9ACTN</name>
<dbReference type="Gene3D" id="2.60.40.2230">
    <property type="entry name" value="Uncharacterised protein YcnI-like PF07987, DUF1775"/>
    <property type="match status" value="1"/>
</dbReference>
<evidence type="ECO:0000313" key="6">
    <source>
        <dbReference type="Proteomes" id="UP001240984"/>
    </source>
</evidence>
<feature type="domain" description="YncI copper-binding" evidence="4">
    <location>
        <begin position="31"/>
        <end position="176"/>
    </location>
</feature>
<keyword evidence="2" id="KW-1133">Transmembrane helix</keyword>
<dbReference type="InterPro" id="IPR012533">
    <property type="entry name" value="YcnI-copper_dom"/>
</dbReference>
<dbReference type="Pfam" id="PF07987">
    <property type="entry name" value="DUF1775"/>
    <property type="match status" value="1"/>
</dbReference>